<dbReference type="Proteomes" id="UP000199391">
    <property type="component" value="Unassembled WGS sequence"/>
</dbReference>
<evidence type="ECO:0000313" key="1">
    <source>
        <dbReference type="EMBL" id="SFV13540.1"/>
    </source>
</evidence>
<sequence length="378" mass="40536">MRILIIGGSNSLLKDGYVSHLQQSLQGHTEVHVDQASVGATTSLAAIGRLFDTYRAGQYDFILYEYSINDAGHFAPRPRGDQSWQLCLYLLIKAAAQLYPNAVLVPLVFAMERHFSPAQPSPFYDMQIAAFRALGLHAIDIRQWLAALFLGNKPAWLYRDEAHYAAPHATALVGAAIAARLLELARGNGGAPAETLAVTAQRLLASSPHAGMELVYVPAANLAQFAKGPAEPARVGNRLMQLDCLRMHPGASLALSSEMFPLALFLKSDRQHDRLRLTLSGAGIAATVEVGTRHADTATLPFIYSCVPLPLLFSHALVRDFGPTAFEVAVPAPAAPAGPVASFDCFSQAPAPVPEPRLDLVGLLFVVGKKDTADAATR</sequence>
<dbReference type="AlphaFoldDB" id="A0A1I7LVD4"/>
<accession>A0A1I7LVD4</accession>
<keyword evidence="2" id="KW-1185">Reference proteome</keyword>
<dbReference type="OrthoDB" id="2544655at2"/>
<proteinExistence type="predicted"/>
<organism evidence="1 2">
    <name type="scientific">Pseudoduganella namucuonensis</name>
    <dbReference type="NCBI Taxonomy" id="1035707"/>
    <lineage>
        <taxon>Bacteria</taxon>
        <taxon>Pseudomonadati</taxon>
        <taxon>Pseudomonadota</taxon>
        <taxon>Betaproteobacteria</taxon>
        <taxon>Burkholderiales</taxon>
        <taxon>Oxalobacteraceae</taxon>
        <taxon>Telluria group</taxon>
        <taxon>Pseudoduganella</taxon>
    </lineage>
</organism>
<dbReference type="RefSeq" id="WP_093559558.1">
    <property type="nucleotide sequence ID" value="NZ_FPBO01000039.1"/>
</dbReference>
<dbReference type="SUPFAM" id="SSF52266">
    <property type="entry name" value="SGNH hydrolase"/>
    <property type="match status" value="1"/>
</dbReference>
<dbReference type="STRING" id="1035707.SAMN05216552_103921"/>
<name>A0A1I7LVD4_9BURK</name>
<dbReference type="EMBL" id="FPBO01000039">
    <property type="protein sequence ID" value="SFV13540.1"/>
    <property type="molecule type" value="Genomic_DNA"/>
</dbReference>
<evidence type="ECO:0000313" key="2">
    <source>
        <dbReference type="Proteomes" id="UP000199391"/>
    </source>
</evidence>
<reference evidence="2" key="1">
    <citation type="submission" date="2016-10" db="EMBL/GenBank/DDBJ databases">
        <authorList>
            <person name="Varghese N."/>
            <person name="Submissions S."/>
        </authorList>
    </citation>
    <scope>NUCLEOTIDE SEQUENCE [LARGE SCALE GENOMIC DNA]</scope>
    <source>
        <strain evidence="2">CGMCC 1.11014</strain>
    </source>
</reference>
<protein>
    <submittedName>
        <fullName evidence="1">Uncharacterized protein</fullName>
    </submittedName>
</protein>
<gene>
    <name evidence="1" type="ORF">SAMN05216552_103921</name>
</gene>